<dbReference type="SUPFAM" id="SSF56436">
    <property type="entry name" value="C-type lectin-like"/>
    <property type="match status" value="1"/>
</dbReference>
<organism evidence="2 3">
    <name type="scientific">Pristionchus entomophagus</name>
    <dbReference type="NCBI Taxonomy" id="358040"/>
    <lineage>
        <taxon>Eukaryota</taxon>
        <taxon>Metazoa</taxon>
        <taxon>Ecdysozoa</taxon>
        <taxon>Nematoda</taxon>
        <taxon>Chromadorea</taxon>
        <taxon>Rhabditida</taxon>
        <taxon>Rhabditina</taxon>
        <taxon>Diplogasteromorpha</taxon>
        <taxon>Diplogasteroidea</taxon>
        <taxon>Neodiplogasteridae</taxon>
        <taxon>Pristionchus</taxon>
    </lineage>
</organism>
<dbReference type="EMBL" id="BTSX01000005">
    <property type="protein sequence ID" value="GMS99771.1"/>
    <property type="molecule type" value="Genomic_DNA"/>
</dbReference>
<dbReference type="InterPro" id="IPR016186">
    <property type="entry name" value="C-type_lectin-like/link_sf"/>
</dbReference>
<evidence type="ECO:0000313" key="2">
    <source>
        <dbReference type="EMBL" id="GMS99771.1"/>
    </source>
</evidence>
<proteinExistence type="predicted"/>
<keyword evidence="3" id="KW-1185">Reference proteome</keyword>
<name>A0AAV5TZZ9_9BILA</name>
<reference evidence="2" key="1">
    <citation type="submission" date="2023-10" db="EMBL/GenBank/DDBJ databases">
        <title>Genome assembly of Pristionchus species.</title>
        <authorList>
            <person name="Yoshida K."/>
            <person name="Sommer R.J."/>
        </authorList>
    </citation>
    <scope>NUCLEOTIDE SEQUENCE</scope>
    <source>
        <strain evidence="2">RS0144</strain>
    </source>
</reference>
<dbReference type="InterPro" id="IPR016187">
    <property type="entry name" value="CTDL_fold"/>
</dbReference>
<accession>A0AAV5TZZ9</accession>
<feature type="non-terminal residue" evidence="2">
    <location>
        <position position="1"/>
    </location>
</feature>
<feature type="non-terminal residue" evidence="2">
    <location>
        <position position="183"/>
    </location>
</feature>
<evidence type="ECO:0000256" key="1">
    <source>
        <dbReference type="SAM" id="SignalP"/>
    </source>
</evidence>
<feature type="signal peptide" evidence="1">
    <location>
        <begin position="1"/>
        <end position="23"/>
    </location>
</feature>
<protein>
    <recommendedName>
        <fullName evidence="4">C-type lectin</fullName>
    </recommendedName>
</protein>
<dbReference type="Proteomes" id="UP001432027">
    <property type="component" value="Unassembled WGS sequence"/>
</dbReference>
<keyword evidence="1" id="KW-0732">Signal</keyword>
<sequence>VDLSSMIVTCTLLLALLIEPSIGKLRCDYGGYVLVGSYCYYVDDQYYLGTNFAEQRILCESIGGTLPCWVNKEDQDGLVEFVDKSREVNFNSFFIGLKCDLAGSNINGVGHWAWIERNYRYDKSLASFADKRTDPENCSDTNATYLLTPNKEWREFSSFPVGFSPAIAVCQRLPVLDSSTDPS</sequence>
<dbReference type="Gene3D" id="3.10.100.10">
    <property type="entry name" value="Mannose-Binding Protein A, subunit A"/>
    <property type="match status" value="1"/>
</dbReference>
<evidence type="ECO:0000313" key="3">
    <source>
        <dbReference type="Proteomes" id="UP001432027"/>
    </source>
</evidence>
<evidence type="ECO:0008006" key="4">
    <source>
        <dbReference type="Google" id="ProtNLM"/>
    </source>
</evidence>
<comment type="caution">
    <text evidence="2">The sequence shown here is derived from an EMBL/GenBank/DDBJ whole genome shotgun (WGS) entry which is preliminary data.</text>
</comment>
<gene>
    <name evidence="2" type="ORF">PENTCL1PPCAC_21946</name>
</gene>
<feature type="chain" id="PRO_5043988946" description="C-type lectin" evidence="1">
    <location>
        <begin position="24"/>
        <end position="183"/>
    </location>
</feature>
<dbReference type="AlphaFoldDB" id="A0AAV5TZZ9"/>